<dbReference type="Proteomes" id="UP001497535">
    <property type="component" value="Unassembled WGS sequence"/>
</dbReference>
<organism evidence="1 2">
    <name type="scientific">Meloidogyne enterolobii</name>
    <name type="common">Root-knot nematode worm</name>
    <name type="synonym">Meloidogyne mayaguensis</name>
    <dbReference type="NCBI Taxonomy" id="390850"/>
    <lineage>
        <taxon>Eukaryota</taxon>
        <taxon>Metazoa</taxon>
        <taxon>Ecdysozoa</taxon>
        <taxon>Nematoda</taxon>
        <taxon>Chromadorea</taxon>
        <taxon>Rhabditida</taxon>
        <taxon>Tylenchina</taxon>
        <taxon>Tylenchomorpha</taxon>
        <taxon>Tylenchoidea</taxon>
        <taxon>Meloidogynidae</taxon>
        <taxon>Meloidogyninae</taxon>
        <taxon>Meloidogyne</taxon>
    </lineage>
</organism>
<sequence length="60" mass="6747">MSFLSLKHGISGQDPVKLSSRSCLSALYFSFPSLSSCLFSSDFCFYILNRNFTLDIHICT</sequence>
<protein>
    <submittedName>
        <fullName evidence="1">Uncharacterized protein</fullName>
    </submittedName>
</protein>
<accession>A0ACB1B415</accession>
<keyword evidence="2" id="KW-1185">Reference proteome</keyword>
<evidence type="ECO:0000313" key="1">
    <source>
        <dbReference type="EMBL" id="CAK5120621.1"/>
    </source>
</evidence>
<evidence type="ECO:0000313" key="2">
    <source>
        <dbReference type="Proteomes" id="UP001497535"/>
    </source>
</evidence>
<comment type="caution">
    <text evidence="1">The sequence shown here is derived from an EMBL/GenBank/DDBJ whole genome shotgun (WGS) entry which is preliminary data.</text>
</comment>
<gene>
    <name evidence="1" type="ORF">MENTE1834_LOCUS46783</name>
</gene>
<proteinExistence type="predicted"/>
<name>A0ACB1B415_MELEN</name>
<dbReference type="EMBL" id="CAVMJV010000176">
    <property type="protein sequence ID" value="CAK5120621.1"/>
    <property type="molecule type" value="Genomic_DNA"/>
</dbReference>
<reference evidence="1" key="1">
    <citation type="submission" date="2023-11" db="EMBL/GenBank/DDBJ databases">
        <authorList>
            <person name="Poullet M."/>
        </authorList>
    </citation>
    <scope>NUCLEOTIDE SEQUENCE</scope>
    <source>
        <strain evidence="1">E1834</strain>
    </source>
</reference>